<proteinExistence type="predicted"/>
<dbReference type="KEGG" id="nga:Ngar_c32190"/>
<evidence type="ECO:0000313" key="2">
    <source>
        <dbReference type="Proteomes" id="UP000008037"/>
    </source>
</evidence>
<dbReference type="SUPFAM" id="SSF53335">
    <property type="entry name" value="S-adenosyl-L-methionine-dependent methyltransferases"/>
    <property type="match status" value="1"/>
</dbReference>
<dbReference type="HOGENOM" id="CLU_1052177_0_0_2"/>
<dbReference type="BioCyc" id="CNIT1237085:G1324-3219-MONOMER"/>
<organism evidence="1 2">
    <name type="scientific">Nitrososphaera gargensis (strain Ga9.2)</name>
    <dbReference type="NCBI Taxonomy" id="1237085"/>
    <lineage>
        <taxon>Archaea</taxon>
        <taxon>Nitrososphaerota</taxon>
        <taxon>Nitrososphaeria</taxon>
        <taxon>Nitrososphaerales</taxon>
        <taxon>Nitrososphaeraceae</taxon>
        <taxon>Nitrososphaera</taxon>
    </lineage>
</organism>
<evidence type="ECO:0000313" key="1">
    <source>
        <dbReference type="EMBL" id="AFU60135.1"/>
    </source>
</evidence>
<dbReference type="STRING" id="1237085.Ngar_c32190"/>
<dbReference type="EMBL" id="CP002408">
    <property type="protein sequence ID" value="AFU60135.1"/>
    <property type="molecule type" value="Genomic_DNA"/>
</dbReference>
<keyword evidence="2" id="KW-1185">Reference proteome</keyword>
<dbReference type="InParanoid" id="K0IJD5"/>
<reference evidence="1 2" key="1">
    <citation type="journal article" date="2012" name="Environ. Microbiol.">
        <title>The genome of the ammonia-oxidizing Candidatus Nitrososphaera gargensis: insights into metabolic versatility and environmental adaptations.</title>
        <authorList>
            <person name="Spang A."/>
            <person name="Poehlein A."/>
            <person name="Offre P."/>
            <person name="Zumbragel S."/>
            <person name="Haider S."/>
            <person name="Rychlik N."/>
            <person name="Nowka B."/>
            <person name="Schmeisser C."/>
            <person name="Lebedeva E.V."/>
            <person name="Rattei T."/>
            <person name="Bohm C."/>
            <person name="Schmid M."/>
            <person name="Galushko A."/>
            <person name="Hatzenpichler R."/>
            <person name="Weinmaier T."/>
            <person name="Daniel R."/>
            <person name="Schleper C."/>
            <person name="Spieck E."/>
            <person name="Streit W."/>
            <person name="Wagner M."/>
        </authorList>
    </citation>
    <scope>NUCLEOTIDE SEQUENCE [LARGE SCALE GENOMIC DNA]</scope>
    <source>
        <strain evidence="2">Ga9.2</strain>
    </source>
</reference>
<dbReference type="GeneID" id="13797029"/>
<evidence type="ECO:0008006" key="3">
    <source>
        <dbReference type="Google" id="ProtNLM"/>
    </source>
</evidence>
<dbReference type="InterPro" id="IPR029063">
    <property type="entry name" value="SAM-dependent_MTases_sf"/>
</dbReference>
<protein>
    <recommendedName>
        <fullName evidence="3">Class I SAM-dependent methyltransferase</fullName>
    </recommendedName>
</protein>
<sequence>MQGAYKAYQQFLARRPPAHHARYIFPFFAGSYFAYRKVDVERVTAIAKSISPDPSYVDVGCGYGDFLEKVRTRLPNATGIEKEGGIFYAFQIPKPDYIQLVPVEGLSQPVDLAFVGWMEPGQDFRRPVARWAKCVVTTFDAGGQCGINGGCEYDEFGYKRIAWWRTPSWIDVNAELMNRYYTPSLDAAKKEQLAKLRTAHNFWYVYARPDVASRIRSGLKAQLNKEDAGDRYDFESVLDECGFHYKEELPALAGNRKLWEVIFD</sequence>
<dbReference type="AlphaFoldDB" id="K0IJD5"/>
<dbReference type="Proteomes" id="UP000008037">
    <property type="component" value="Chromosome"/>
</dbReference>
<accession>K0IJD5</accession>
<name>K0IJD5_NITGG</name>
<gene>
    <name evidence="1" type="ordered locus">Ngar_c32190</name>
</gene>
<dbReference type="RefSeq" id="WP_015020668.1">
    <property type="nucleotide sequence ID" value="NC_018719.1"/>
</dbReference>